<keyword evidence="2" id="KW-0540">Nuclease</keyword>
<feature type="domain" description="Predicted 3'-5' exonuclease PolB-like" evidence="1">
    <location>
        <begin position="84"/>
        <end position="227"/>
    </location>
</feature>
<protein>
    <submittedName>
        <fullName evidence="2">3'-5' exonuclease</fullName>
        <ecNumber evidence="2">3.1.-.-</ecNumber>
    </submittedName>
</protein>
<keyword evidence="2" id="KW-0269">Exonuclease</keyword>
<proteinExistence type="predicted"/>
<dbReference type="Gene3D" id="3.30.420.10">
    <property type="entry name" value="Ribonuclease H-like superfamily/Ribonuclease H"/>
    <property type="match status" value="1"/>
</dbReference>
<dbReference type="InterPro" id="IPR012337">
    <property type="entry name" value="RNaseH-like_sf"/>
</dbReference>
<evidence type="ECO:0000313" key="3">
    <source>
        <dbReference type="Proteomes" id="UP001171916"/>
    </source>
</evidence>
<accession>A0ABT7YH75</accession>
<dbReference type="EC" id="3.1.-.-" evidence="2"/>
<comment type="caution">
    <text evidence="2">The sequence shown here is derived from an EMBL/GenBank/DDBJ whole genome shotgun (WGS) entry which is preliminary data.</text>
</comment>
<name>A0ABT7YH75_9BACT</name>
<dbReference type="EMBL" id="JAUEPH010000009">
    <property type="protein sequence ID" value="MDN3205878.1"/>
    <property type="molecule type" value="Genomic_DNA"/>
</dbReference>
<sequence length="242" mass="28213">MVDFFESLSEILFLDIETASGYESIDEVPERVREEWLKKEELLSKTDADYEPGSQYFERAGIYAEFGQVISVGVGYILLDRENELLTLRTKVFSAPSERELLEDFKALLEKKNWTLCAHNGKEFDFPYLSRRMLINGVSLPEPLQMAGKKPWEIRHLDTLELWKFGDYKHYTRLELLASIFDIPSSKDDLDGSQVNHTYHIEKDMEKINKYCLRDVEVTARVYLAMNPQPQPFTLEVIAIEE</sequence>
<keyword evidence="3" id="KW-1185">Reference proteome</keyword>
<dbReference type="SUPFAM" id="SSF53098">
    <property type="entry name" value="Ribonuclease H-like"/>
    <property type="match status" value="1"/>
</dbReference>
<dbReference type="CDD" id="cd05782">
    <property type="entry name" value="DNA_polB_like1_exo"/>
    <property type="match status" value="1"/>
</dbReference>
<reference evidence="2" key="1">
    <citation type="submission" date="2023-06" db="EMBL/GenBank/DDBJ databases">
        <title>Robiginitalea aurantiacus sp. nov. and Algoriphagus sediminis sp. nov., isolated from coastal sediment.</title>
        <authorList>
            <person name="Zhou Z.Y."/>
            <person name="An J."/>
            <person name="Jia Y.W."/>
            <person name="Du Z.J."/>
        </authorList>
    </citation>
    <scope>NUCLEOTIDE SEQUENCE</scope>
    <source>
        <strain evidence="2">C2-7</strain>
    </source>
</reference>
<evidence type="ECO:0000313" key="2">
    <source>
        <dbReference type="EMBL" id="MDN3205878.1"/>
    </source>
</evidence>
<dbReference type="Pfam" id="PF10108">
    <property type="entry name" value="DNA_pol_B_exo2"/>
    <property type="match status" value="1"/>
</dbReference>
<dbReference type="RefSeq" id="WP_290002864.1">
    <property type="nucleotide sequence ID" value="NZ_JAUEPH010000009.1"/>
</dbReference>
<dbReference type="Proteomes" id="UP001171916">
    <property type="component" value="Unassembled WGS sequence"/>
</dbReference>
<dbReference type="GO" id="GO:0004527">
    <property type="term" value="F:exonuclease activity"/>
    <property type="evidence" value="ECO:0007669"/>
    <property type="project" value="UniProtKB-KW"/>
</dbReference>
<dbReference type="InterPro" id="IPR019288">
    <property type="entry name" value="3'-5'_exonuclease_PolB-like"/>
</dbReference>
<keyword evidence="2" id="KW-0378">Hydrolase</keyword>
<evidence type="ECO:0000259" key="1">
    <source>
        <dbReference type="Pfam" id="PF10108"/>
    </source>
</evidence>
<gene>
    <name evidence="2" type="ORF">QVH07_17115</name>
</gene>
<dbReference type="InterPro" id="IPR036397">
    <property type="entry name" value="RNaseH_sf"/>
</dbReference>
<organism evidence="2 3">
    <name type="scientific">Algoriphagus sediminis</name>
    <dbReference type="NCBI Taxonomy" id="3057113"/>
    <lineage>
        <taxon>Bacteria</taxon>
        <taxon>Pseudomonadati</taxon>
        <taxon>Bacteroidota</taxon>
        <taxon>Cytophagia</taxon>
        <taxon>Cytophagales</taxon>
        <taxon>Cyclobacteriaceae</taxon>
        <taxon>Algoriphagus</taxon>
    </lineage>
</organism>